<gene>
    <name evidence="3" type="primary">LOC111087433</name>
</gene>
<feature type="signal peptide" evidence="1">
    <location>
        <begin position="1"/>
        <end position="24"/>
    </location>
</feature>
<organism evidence="2 3">
    <name type="scientific">Limulus polyphemus</name>
    <name type="common">Atlantic horseshoe crab</name>
    <dbReference type="NCBI Taxonomy" id="6850"/>
    <lineage>
        <taxon>Eukaryota</taxon>
        <taxon>Metazoa</taxon>
        <taxon>Ecdysozoa</taxon>
        <taxon>Arthropoda</taxon>
        <taxon>Chelicerata</taxon>
        <taxon>Merostomata</taxon>
        <taxon>Xiphosura</taxon>
        <taxon>Limulidae</taxon>
        <taxon>Limulus</taxon>
    </lineage>
</organism>
<dbReference type="GeneID" id="111087433"/>
<dbReference type="RefSeq" id="XP_022249745.1">
    <property type="nucleotide sequence ID" value="XM_022394037.1"/>
</dbReference>
<evidence type="ECO:0000256" key="1">
    <source>
        <dbReference type="SAM" id="SignalP"/>
    </source>
</evidence>
<evidence type="ECO:0000313" key="2">
    <source>
        <dbReference type="Proteomes" id="UP000694941"/>
    </source>
</evidence>
<evidence type="ECO:0000313" key="3">
    <source>
        <dbReference type="RefSeq" id="XP_022249745.1"/>
    </source>
</evidence>
<dbReference type="Proteomes" id="UP000694941">
    <property type="component" value="Unplaced"/>
</dbReference>
<feature type="chain" id="PRO_5046963828" evidence="1">
    <location>
        <begin position="25"/>
        <end position="107"/>
    </location>
</feature>
<protein>
    <submittedName>
        <fullName evidence="3">Uncharacterized protein LOC111087433</fullName>
    </submittedName>
</protein>
<name>A0ABM1T1I9_LIMPO</name>
<reference evidence="3" key="1">
    <citation type="submission" date="2025-08" db="UniProtKB">
        <authorList>
            <consortium name="RefSeq"/>
        </authorList>
    </citation>
    <scope>IDENTIFICATION</scope>
    <source>
        <tissue evidence="3">Muscle</tissue>
    </source>
</reference>
<proteinExistence type="predicted"/>
<accession>A0ABM1T1I9</accession>
<sequence>MSTESRKHTKVMITLIVLLYFSEALPAARERRSGISDSRLAEIETRLALSKPVAYGIFDPVKIGKRTFRRFQPPPGDFNNVDLVYAWLNMKNADYLKEPINVVKTPY</sequence>
<keyword evidence="1" id="KW-0732">Signal</keyword>
<keyword evidence="2" id="KW-1185">Reference proteome</keyword>